<evidence type="ECO:0000256" key="1">
    <source>
        <dbReference type="ARBA" id="ARBA00007689"/>
    </source>
</evidence>
<name>A0A7I7WLZ0_MYCGU</name>
<dbReference type="PANTHER" id="PTHR37828">
    <property type="entry name" value="GSR2449 PROTEIN"/>
    <property type="match status" value="1"/>
</dbReference>
<sequence length="94" mass="10210">MAQMFHVLKSTYLQPPDVVNETRPAHLEWLKGEVAAGRIVLAGRLEDESGAILITGDLSAEEAQSVVDHDPYTAAEVATYERLSFNGAFRAPGL</sequence>
<dbReference type="KEGG" id="mgad:MGAD_18880"/>
<evidence type="ECO:0000259" key="2">
    <source>
        <dbReference type="Pfam" id="PF03795"/>
    </source>
</evidence>
<dbReference type="InterPro" id="IPR005545">
    <property type="entry name" value="YCII"/>
</dbReference>
<dbReference type="EMBL" id="AP022608">
    <property type="protein sequence ID" value="BBZ17553.1"/>
    <property type="molecule type" value="Genomic_DNA"/>
</dbReference>
<protein>
    <submittedName>
        <fullName evidence="3">GTP cyclohydrolase II</fullName>
    </submittedName>
</protein>
<gene>
    <name evidence="3" type="ORF">MGAD_18880</name>
</gene>
<reference evidence="3 4" key="1">
    <citation type="journal article" date="2019" name="Emerg. Microbes Infect.">
        <title>Comprehensive subspecies identification of 175 nontuberculous mycobacteria species based on 7547 genomic profiles.</title>
        <authorList>
            <person name="Matsumoto Y."/>
            <person name="Kinjo T."/>
            <person name="Motooka D."/>
            <person name="Nabeya D."/>
            <person name="Jung N."/>
            <person name="Uechi K."/>
            <person name="Horii T."/>
            <person name="Iida T."/>
            <person name="Fujita J."/>
            <person name="Nakamura S."/>
        </authorList>
    </citation>
    <scope>NUCLEOTIDE SEQUENCE [LARGE SCALE GENOMIC DNA]</scope>
    <source>
        <strain evidence="3 4">JCM 12688</strain>
    </source>
</reference>
<dbReference type="AlphaFoldDB" id="A0A7I7WLZ0"/>
<accession>A0A7I7WLZ0</accession>
<feature type="domain" description="YCII-related" evidence="2">
    <location>
        <begin position="17"/>
        <end position="81"/>
    </location>
</feature>
<comment type="similarity">
    <text evidence="1">Belongs to the YciI family.</text>
</comment>
<dbReference type="Proteomes" id="UP000466187">
    <property type="component" value="Chromosome"/>
</dbReference>
<evidence type="ECO:0000313" key="3">
    <source>
        <dbReference type="EMBL" id="BBZ17553.1"/>
    </source>
</evidence>
<dbReference type="GO" id="GO:0016787">
    <property type="term" value="F:hydrolase activity"/>
    <property type="evidence" value="ECO:0007669"/>
    <property type="project" value="UniProtKB-KW"/>
</dbReference>
<dbReference type="Pfam" id="PF03795">
    <property type="entry name" value="YCII"/>
    <property type="match status" value="1"/>
</dbReference>
<evidence type="ECO:0000313" key="4">
    <source>
        <dbReference type="Proteomes" id="UP000466187"/>
    </source>
</evidence>
<proteinExistence type="inferred from homology"/>
<keyword evidence="3" id="KW-0378">Hydrolase</keyword>
<dbReference type="SUPFAM" id="SSF54909">
    <property type="entry name" value="Dimeric alpha+beta barrel"/>
    <property type="match status" value="1"/>
</dbReference>
<dbReference type="Gene3D" id="3.30.70.1060">
    <property type="entry name" value="Dimeric alpha+beta barrel"/>
    <property type="match status" value="1"/>
</dbReference>
<organism evidence="3 4">
    <name type="scientific">Mycolicibacterium gadium</name>
    <name type="common">Mycobacterium gadium</name>
    <dbReference type="NCBI Taxonomy" id="1794"/>
    <lineage>
        <taxon>Bacteria</taxon>
        <taxon>Bacillati</taxon>
        <taxon>Actinomycetota</taxon>
        <taxon>Actinomycetes</taxon>
        <taxon>Mycobacteriales</taxon>
        <taxon>Mycobacteriaceae</taxon>
        <taxon>Mycolicibacterium</taxon>
    </lineage>
</organism>
<dbReference type="PANTHER" id="PTHR37828:SF1">
    <property type="entry name" value="YCII-RELATED DOMAIN-CONTAINING PROTEIN"/>
    <property type="match status" value="1"/>
</dbReference>
<dbReference type="InterPro" id="IPR011008">
    <property type="entry name" value="Dimeric_a/b-barrel"/>
</dbReference>